<dbReference type="InterPro" id="IPR011993">
    <property type="entry name" value="PH-like_dom_sf"/>
</dbReference>
<protein>
    <recommendedName>
        <fullName evidence="6">VASt domain-containing protein</fullName>
    </recommendedName>
</protein>
<dbReference type="GO" id="GO:0005789">
    <property type="term" value="C:endoplasmic reticulum membrane"/>
    <property type="evidence" value="ECO:0007669"/>
    <property type="project" value="TreeGrafter"/>
</dbReference>
<dbReference type="PANTHER" id="PTHR23319:SF4">
    <property type="entry name" value="GRAM DOMAIN CONTAINING 1B, ISOFORM E"/>
    <property type="match status" value="1"/>
</dbReference>
<evidence type="ECO:0000256" key="2">
    <source>
        <dbReference type="ARBA" id="ARBA00022692"/>
    </source>
</evidence>
<dbReference type="InterPro" id="IPR051482">
    <property type="entry name" value="Cholesterol_transport"/>
</dbReference>
<organism evidence="7 8">
    <name type="scientific">Rotaria magnacalcarata</name>
    <dbReference type="NCBI Taxonomy" id="392030"/>
    <lineage>
        <taxon>Eukaryota</taxon>
        <taxon>Metazoa</taxon>
        <taxon>Spiralia</taxon>
        <taxon>Gnathifera</taxon>
        <taxon>Rotifera</taxon>
        <taxon>Eurotatoria</taxon>
        <taxon>Bdelloidea</taxon>
        <taxon>Philodinida</taxon>
        <taxon>Philodinidae</taxon>
        <taxon>Rotaria</taxon>
    </lineage>
</organism>
<dbReference type="OrthoDB" id="2162691at2759"/>
<keyword evidence="2 5" id="KW-0812">Transmembrane</keyword>
<keyword evidence="4 5" id="KW-0472">Membrane</keyword>
<dbReference type="GO" id="GO:0140268">
    <property type="term" value="C:endoplasmic reticulum-plasma membrane contact site"/>
    <property type="evidence" value="ECO:0007669"/>
    <property type="project" value="TreeGrafter"/>
</dbReference>
<proteinExistence type="predicted"/>
<dbReference type="EMBL" id="CAJNOW010001527">
    <property type="protein sequence ID" value="CAF1320384.1"/>
    <property type="molecule type" value="Genomic_DNA"/>
</dbReference>
<comment type="subcellular location">
    <subcellularLocation>
        <location evidence="1">Membrane</location>
    </subcellularLocation>
</comment>
<evidence type="ECO:0000256" key="1">
    <source>
        <dbReference type="ARBA" id="ARBA00004370"/>
    </source>
</evidence>
<feature type="domain" description="VASt" evidence="6">
    <location>
        <begin position="136"/>
        <end position="290"/>
    </location>
</feature>
<dbReference type="Gene3D" id="2.30.29.30">
    <property type="entry name" value="Pleckstrin-homology domain (PH domain)/Phosphotyrosine-binding domain (PTB)"/>
    <property type="match status" value="1"/>
</dbReference>
<evidence type="ECO:0000259" key="6">
    <source>
        <dbReference type="PROSITE" id="PS51778"/>
    </source>
</evidence>
<comment type="caution">
    <text evidence="7">The sequence shown here is derived from an EMBL/GenBank/DDBJ whole genome shotgun (WGS) entry which is preliminary data.</text>
</comment>
<name>A0A815EV03_9BILA</name>
<accession>A0A815EV03</accession>
<dbReference type="PANTHER" id="PTHR23319">
    <property type="entry name" value="GRAM DOMAIN CONTAINING 1B, ISOFORM E"/>
    <property type="match status" value="1"/>
</dbReference>
<gene>
    <name evidence="7" type="ORF">KQP761_LOCUS5711</name>
</gene>
<sequence length="383" mass="44873">MAAQNVTPKLRISYKDIISVTREKSAIVIPNAIKLRTKKQDEYLFVSYIPREKNFITIFRLWQNSVLDQSLDYQQLRALVLTNQYSHDDSNTLENNDEYVHIRLNSSAESYRHVISSKLNDENIIYLHTCTCESHPGKTYVDRLFSFNVDTLFELLFSDNSFTRAFHNAHQLLAILVKKKRQVTYKTINQSALGTHTIFHREKQILEVEKPHLMYILNTEIYNEGMKYTDAFYVTTRFCMVQYDAQHSSLRVTAETQYVKNVNGLIKTFIEKNVNSSIERGINEQVRRLENHQVINMDKNSKKKLISLSQTDLKKSIDNIISQKQIDEDSSINAMSLSRFRLTINGESRVYNIGLIIVICFLLVHIYLWYKLNSIEKLYYHLS</sequence>
<evidence type="ECO:0000256" key="3">
    <source>
        <dbReference type="ARBA" id="ARBA00022989"/>
    </source>
</evidence>
<dbReference type="PROSITE" id="PS51778">
    <property type="entry name" value="VAST"/>
    <property type="match status" value="1"/>
</dbReference>
<evidence type="ECO:0000313" key="8">
    <source>
        <dbReference type="Proteomes" id="UP000663834"/>
    </source>
</evidence>
<keyword evidence="3 5" id="KW-1133">Transmembrane helix</keyword>
<dbReference type="InterPro" id="IPR031968">
    <property type="entry name" value="VASt"/>
</dbReference>
<dbReference type="GO" id="GO:0120015">
    <property type="term" value="F:sterol transfer activity"/>
    <property type="evidence" value="ECO:0007669"/>
    <property type="project" value="TreeGrafter"/>
</dbReference>
<dbReference type="Proteomes" id="UP000663834">
    <property type="component" value="Unassembled WGS sequence"/>
</dbReference>
<reference evidence="7" key="1">
    <citation type="submission" date="2021-02" db="EMBL/GenBank/DDBJ databases">
        <authorList>
            <person name="Nowell W R."/>
        </authorList>
    </citation>
    <scope>NUCLEOTIDE SEQUENCE</scope>
</reference>
<evidence type="ECO:0000256" key="4">
    <source>
        <dbReference type="ARBA" id="ARBA00023136"/>
    </source>
</evidence>
<evidence type="ECO:0000313" key="7">
    <source>
        <dbReference type="EMBL" id="CAF1320384.1"/>
    </source>
</evidence>
<dbReference type="Pfam" id="PF16016">
    <property type="entry name" value="VASt"/>
    <property type="match status" value="1"/>
</dbReference>
<dbReference type="GO" id="GO:0005886">
    <property type="term" value="C:plasma membrane"/>
    <property type="evidence" value="ECO:0007669"/>
    <property type="project" value="TreeGrafter"/>
</dbReference>
<dbReference type="GO" id="GO:0032366">
    <property type="term" value="P:intracellular sterol transport"/>
    <property type="evidence" value="ECO:0007669"/>
    <property type="project" value="TreeGrafter"/>
</dbReference>
<feature type="transmembrane region" description="Helical" evidence="5">
    <location>
        <begin position="350"/>
        <end position="370"/>
    </location>
</feature>
<evidence type="ECO:0000256" key="5">
    <source>
        <dbReference type="SAM" id="Phobius"/>
    </source>
</evidence>
<dbReference type="GO" id="GO:0032934">
    <property type="term" value="F:sterol binding"/>
    <property type="evidence" value="ECO:0007669"/>
    <property type="project" value="TreeGrafter"/>
</dbReference>
<dbReference type="AlphaFoldDB" id="A0A815EV03"/>